<dbReference type="PANTHER" id="PTHR43162:SF1">
    <property type="entry name" value="PRESTALK A DIFFERENTIATION PROTEIN A"/>
    <property type="match status" value="1"/>
</dbReference>
<dbReference type="PANTHER" id="PTHR43162">
    <property type="match status" value="1"/>
</dbReference>
<gene>
    <name evidence="2" type="ORF">B9Z65_277</name>
</gene>
<dbReference type="InterPro" id="IPR008030">
    <property type="entry name" value="NmrA-like"/>
</dbReference>
<comment type="caution">
    <text evidence="2">The sequence shown here is derived from an EMBL/GenBank/DDBJ whole genome shotgun (WGS) entry which is preliminary data.</text>
</comment>
<dbReference type="InterPro" id="IPR051604">
    <property type="entry name" value="Ergot_Alk_Oxidoreductase"/>
</dbReference>
<sequence length="216" mass="23473">MKGCDGAYFMTDFQDPAGIEGEVLQGKTFVDVAKTAGVPHIVLSSGAGTVEATKVQQFRTNFLVEEYVHGADISHTIVWPTGLMDVIPPEGFGRSMFLSALPALVNNAPLGYVACEDIGKVAGKSLLNLTQKGERIYTICGEVSTPKQLKAQLNSADIMKTRTIWLPAFLVKLFVLRLCMEMFDFLAEGRQPGSVEETKAIIPDVQGVAQRAIKQH</sequence>
<protein>
    <recommendedName>
        <fullName evidence="1">NmrA-like domain-containing protein</fullName>
    </recommendedName>
</protein>
<dbReference type="AlphaFoldDB" id="A0A2P7ZQ68"/>
<feature type="domain" description="NmrA-like" evidence="1">
    <location>
        <begin position="2"/>
        <end position="149"/>
    </location>
</feature>
<keyword evidence="3" id="KW-1185">Reference proteome</keyword>
<dbReference type="SUPFAM" id="SSF51735">
    <property type="entry name" value="NAD(P)-binding Rossmann-fold domains"/>
    <property type="match status" value="1"/>
</dbReference>
<evidence type="ECO:0000259" key="1">
    <source>
        <dbReference type="Pfam" id="PF05368"/>
    </source>
</evidence>
<name>A0A2P7ZQ68_9PEZI</name>
<evidence type="ECO:0000313" key="2">
    <source>
        <dbReference type="EMBL" id="PSK50333.1"/>
    </source>
</evidence>
<dbReference type="OrthoDB" id="300709at2759"/>
<reference evidence="2 3" key="1">
    <citation type="submission" date="2017-05" db="EMBL/GenBank/DDBJ databases">
        <title>Draft genome sequence of Elsinoe australis.</title>
        <authorList>
            <person name="Cheng Q."/>
        </authorList>
    </citation>
    <scope>NUCLEOTIDE SEQUENCE [LARGE SCALE GENOMIC DNA]</scope>
    <source>
        <strain evidence="2 3">NL1</strain>
    </source>
</reference>
<dbReference type="EMBL" id="NHZQ01000138">
    <property type="protein sequence ID" value="PSK50333.1"/>
    <property type="molecule type" value="Genomic_DNA"/>
</dbReference>
<dbReference type="Pfam" id="PF05368">
    <property type="entry name" value="NmrA"/>
    <property type="match status" value="1"/>
</dbReference>
<evidence type="ECO:0000313" key="3">
    <source>
        <dbReference type="Proteomes" id="UP000243723"/>
    </source>
</evidence>
<dbReference type="InterPro" id="IPR036291">
    <property type="entry name" value="NAD(P)-bd_dom_sf"/>
</dbReference>
<organism evidence="2 3">
    <name type="scientific">Elsinoe australis</name>
    <dbReference type="NCBI Taxonomy" id="40998"/>
    <lineage>
        <taxon>Eukaryota</taxon>
        <taxon>Fungi</taxon>
        <taxon>Dikarya</taxon>
        <taxon>Ascomycota</taxon>
        <taxon>Pezizomycotina</taxon>
        <taxon>Dothideomycetes</taxon>
        <taxon>Dothideomycetidae</taxon>
        <taxon>Myriangiales</taxon>
        <taxon>Elsinoaceae</taxon>
        <taxon>Elsinoe</taxon>
    </lineage>
</organism>
<dbReference type="STRING" id="40998.A0A2P7ZQ68"/>
<dbReference type="Proteomes" id="UP000243723">
    <property type="component" value="Unassembled WGS sequence"/>
</dbReference>
<proteinExistence type="predicted"/>
<dbReference type="Gene3D" id="3.40.50.720">
    <property type="entry name" value="NAD(P)-binding Rossmann-like Domain"/>
    <property type="match status" value="1"/>
</dbReference>
<dbReference type="Gene3D" id="3.90.25.10">
    <property type="entry name" value="UDP-galactose 4-epimerase, domain 1"/>
    <property type="match status" value="1"/>
</dbReference>
<accession>A0A2P7ZQ68</accession>